<reference evidence="2" key="1">
    <citation type="submission" date="2014-05" db="EMBL/GenBank/DDBJ databases">
        <title>The transcriptome of the halophilic microalga Tetraselmis sp. GSL018 isolated from the Great Salt Lake, Utah.</title>
        <authorList>
            <person name="Jinkerson R.E."/>
            <person name="D'Adamo S."/>
            <person name="Posewitz M.C."/>
        </authorList>
    </citation>
    <scope>NUCLEOTIDE SEQUENCE</scope>
    <source>
        <strain evidence="2">GSL018</strain>
    </source>
</reference>
<gene>
    <name evidence="2" type="ORF">TSPGSL018_17605</name>
</gene>
<organism evidence="2">
    <name type="scientific">Tetraselmis sp. GSL018</name>
    <dbReference type="NCBI Taxonomy" id="582737"/>
    <lineage>
        <taxon>Eukaryota</taxon>
        <taxon>Viridiplantae</taxon>
        <taxon>Chlorophyta</taxon>
        <taxon>core chlorophytes</taxon>
        <taxon>Chlorodendrophyceae</taxon>
        <taxon>Chlorodendrales</taxon>
        <taxon>Chlorodendraceae</taxon>
        <taxon>Tetraselmis</taxon>
    </lineage>
</organism>
<name>A0A061R238_9CHLO</name>
<evidence type="ECO:0000313" key="2">
    <source>
        <dbReference type="EMBL" id="JAC64755.1"/>
    </source>
</evidence>
<evidence type="ECO:0000256" key="1">
    <source>
        <dbReference type="SAM" id="MobiDB-lite"/>
    </source>
</evidence>
<sequence>LEHRQAGLHGRQPVGGGPPDPGAGVSRAAGGWVG</sequence>
<accession>A0A061R238</accession>
<protein>
    <submittedName>
        <fullName evidence="2">Uncharacterized protein</fullName>
    </submittedName>
</protein>
<feature type="non-terminal residue" evidence="2">
    <location>
        <position position="1"/>
    </location>
</feature>
<dbReference type="EMBL" id="GBEZ01022047">
    <property type="protein sequence ID" value="JAC64755.1"/>
    <property type="molecule type" value="Transcribed_RNA"/>
</dbReference>
<dbReference type="AlphaFoldDB" id="A0A061R238"/>
<proteinExistence type="predicted"/>
<feature type="region of interest" description="Disordered" evidence="1">
    <location>
        <begin position="1"/>
        <end position="34"/>
    </location>
</feature>